<comment type="caution">
    <text evidence="2">The sequence shown here is derived from an EMBL/GenBank/DDBJ whole genome shotgun (WGS) entry which is preliminary data.</text>
</comment>
<evidence type="ECO:0000313" key="2">
    <source>
        <dbReference type="EMBL" id="MDC8760431.1"/>
    </source>
</evidence>
<sequence>MRIPEMALQIQTVLVLGGSGFVGRHLVARLAAAGARVIVPTRRFERAKHLISLPRVEVVEADPNRDADLRRLMAGQRLDAVVNLVGRLHSDTGAPYGRAFARAHVELPRRVVAACAAHGVPRYLHMSALGAAAGAPSMYLRSKADGELAAAANPAVAATIFRPSVVFGPEDHFLNLFARLQRYLPLLPLAGAGSRYQPVYVGDVAQAFVNALARPRSRHQVYELGGPRVYTLRELAALAGDYAGHPRPIIALPAALGRLQARLLECLPGEPLMSRDNLDSMRTDNVVDAAAQARTAAELDIVPVALEAQARHYLGAAPPGFDDFRSRAGR</sequence>
<keyword evidence="3" id="KW-1185">Reference proteome</keyword>
<dbReference type="InterPro" id="IPR051207">
    <property type="entry name" value="ComplexI_NDUFA9_subunit"/>
</dbReference>
<organism evidence="2 3">
    <name type="scientific">Janthinobacterium fluminis</name>
    <dbReference type="NCBI Taxonomy" id="2987524"/>
    <lineage>
        <taxon>Bacteria</taxon>
        <taxon>Pseudomonadati</taxon>
        <taxon>Pseudomonadota</taxon>
        <taxon>Betaproteobacteria</taxon>
        <taxon>Burkholderiales</taxon>
        <taxon>Oxalobacteraceae</taxon>
        <taxon>Janthinobacterium</taxon>
    </lineage>
</organism>
<dbReference type="SUPFAM" id="SSF51735">
    <property type="entry name" value="NAD(P)-binding Rossmann-fold domains"/>
    <property type="match status" value="1"/>
</dbReference>
<accession>A0ABT5K6M8</accession>
<proteinExistence type="predicted"/>
<dbReference type="Proteomes" id="UP001221208">
    <property type="component" value="Unassembled WGS sequence"/>
</dbReference>
<name>A0ABT5K6M8_9BURK</name>
<dbReference type="PANTHER" id="PTHR12126:SF11">
    <property type="entry name" value="NADH DEHYDROGENASE [UBIQUINONE] 1 ALPHA SUBCOMPLEX SUBUNIT 9, MITOCHONDRIAL"/>
    <property type="match status" value="1"/>
</dbReference>
<dbReference type="Pfam" id="PF01370">
    <property type="entry name" value="Epimerase"/>
    <property type="match status" value="1"/>
</dbReference>
<evidence type="ECO:0000259" key="1">
    <source>
        <dbReference type="Pfam" id="PF01370"/>
    </source>
</evidence>
<dbReference type="Gene3D" id="3.40.50.720">
    <property type="entry name" value="NAD(P)-binding Rossmann-like Domain"/>
    <property type="match status" value="1"/>
</dbReference>
<feature type="domain" description="NAD-dependent epimerase/dehydratase" evidence="1">
    <location>
        <begin position="13"/>
        <end position="225"/>
    </location>
</feature>
<dbReference type="RefSeq" id="WP_273674210.1">
    <property type="nucleotide sequence ID" value="NZ_JAQQXR010000013.1"/>
</dbReference>
<evidence type="ECO:0000313" key="3">
    <source>
        <dbReference type="Proteomes" id="UP001221208"/>
    </source>
</evidence>
<dbReference type="EMBL" id="JAQQXR010000013">
    <property type="protein sequence ID" value="MDC8760431.1"/>
    <property type="molecule type" value="Genomic_DNA"/>
</dbReference>
<gene>
    <name evidence="2" type="ORF">OIK44_22840</name>
</gene>
<dbReference type="InterPro" id="IPR036291">
    <property type="entry name" value="NAD(P)-bd_dom_sf"/>
</dbReference>
<dbReference type="PANTHER" id="PTHR12126">
    <property type="entry name" value="NADH-UBIQUINONE OXIDOREDUCTASE 39 KDA SUBUNIT-RELATED"/>
    <property type="match status" value="1"/>
</dbReference>
<protein>
    <submittedName>
        <fullName evidence="2">Complex I NDUFA9 subunit family protein</fullName>
    </submittedName>
</protein>
<reference evidence="2 3" key="1">
    <citation type="submission" date="2022-10" db="EMBL/GenBank/DDBJ databases">
        <title>Janthinobacterium sp. hw3 Genome sequencing.</title>
        <authorList>
            <person name="Park S."/>
        </authorList>
    </citation>
    <scope>NUCLEOTIDE SEQUENCE [LARGE SCALE GENOMIC DNA]</scope>
    <source>
        <strain evidence="3">hw3</strain>
    </source>
</reference>
<dbReference type="InterPro" id="IPR001509">
    <property type="entry name" value="Epimerase_deHydtase"/>
</dbReference>
<dbReference type="CDD" id="cd05271">
    <property type="entry name" value="NDUFA9_like_SDR_a"/>
    <property type="match status" value="1"/>
</dbReference>